<dbReference type="InterPro" id="IPR017871">
    <property type="entry name" value="ABC_transporter-like_CS"/>
</dbReference>
<evidence type="ECO:0000256" key="6">
    <source>
        <dbReference type="ARBA" id="ARBA00022741"/>
    </source>
</evidence>
<keyword evidence="9 12" id="KW-0472">Membrane</keyword>
<feature type="transmembrane region" description="Helical" evidence="12">
    <location>
        <begin position="199"/>
        <end position="220"/>
    </location>
</feature>
<dbReference type="FunFam" id="3.40.50.300:FF:000205">
    <property type="entry name" value="ABC transporter B family member 4"/>
    <property type="match status" value="1"/>
</dbReference>
<feature type="transmembrane region" description="Helical" evidence="12">
    <location>
        <begin position="173"/>
        <end position="193"/>
    </location>
</feature>
<dbReference type="Pfam" id="PF00664">
    <property type="entry name" value="ABC_membrane"/>
    <property type="match status" value="2"/>
</dbReference>
<dbReference type="Pfam" id="PF00005">
    <property type="entry name" value="ABC_tran"/>
    <property type="match status" value="2"/>
</dbReference>
<evidence type="ECO:0000256" key="10">
    <source>
        <dbReference type="ARBA" id="ARBA00023180"/>
    </source>
</evidence>
<proteinExistence type="inferred from homology"/>
<keyword evidence="6" id="KW-0547">Nucleotide-binding</keyword>
<evidence type="ECO:0000259" key="13">
    <source>
        <dbReference type="PROSITE" id="PS50893"/>
    </source>
</evidence>
<organism evidence="15 16">
    <name type="scientific">Parasponia andersonii</name>
    <name type="common">Sponia andersonii</name>
    <dbReference type="NCBI Taxonomy" id="3476"/>
    <lineage>
        <taxon>Eukaryota</taxon>
        <taxon>Viridiplantae</taxon>
        <taxon>Streptophyta</taxon>
        <taxon>Embryophyta</taxon>
        <taxon>Tracheophyta</taxon>
        <taxon>Spermatophyta</taxon>
        <taxon>Magnoliopsida</taxon>
        <taxon>eudicotyledons</taxon>
        <taxon>Gunneridae</taxon>
        <taxon>Pentapetalae</taxon>
        <taxon>rosids</taxon>
        <taxon>fabids</taxon>
        <taxon>Rosales</taxon>
        <taxon>Cannabaceae</taxon>
        <taxon>Parasponia</taxon>
    </lineage>
</organism>
<dbReference type="EMBL" id="JXTB01000336">
    <property type="protein sequence ID" value="PON45161.1"/>
    <property type="molecule type" value="Genomic_DNA"/>
</dbReference>
<dbReference type="SMART" id="SM00382">
    <property type="entry name" value="AAA"/>
    <property type="match status" value="2"/>
</dbReference>
<comment type="caution">
    <text evidence="15">The sequence shown here is derived from an EMBL/GenBank/DDBJ whole genome shotgun (WGS) entry which is preliminary data.</text>
</comment>
<keyword evidence="3" id="KW-0813">Transport</keyword>
<evidence type="ECO:0000256" key="8">
    <source>
        <dbReference type="ARBA" id="ARBA00022989"/>
    </source>
</evidence>
<comment type="subcellular location">
    <subcellularLocation>
        <location evidence="1">Cell membrane</location>
        <topology evidence="1">Multi-pass membrane protein</topology>
    </subcellularLocation>
</comment>
<dbReference type="GO" id="GO:0005524">
    <property type="term" value="F:ATP binding"/>
    <property type="evidence" value="ECO:0007669"/>
    <property type="project" value="UniProtKB-KW"/>
</dbReference>
<gene>
    <name evidence="15" type="primary">PanPGP12</name>
    <name evidence="15" type="ORF">PanWU01x14_261060</name>
</gene>
<dbReference type="Gene3D" id="3.40.50.300">
    <property type="entry name" value="P-loop containing nucleotide triphosphate hydrolases"/>
    <property type="match status" value="2"/>
</dbReference>
<feature type="compositionally biased region" description="Basic and acidic residues" evidence="11">
    <location>
        <begin position="7"/>
        <end position="21"/>
    </location>
</feature>
<feature type="transmembrane region" description="Helical" evidence="12">
    <location>
        <begin position="311"/>
        <end position="331"/>
    </location>
</feature>
<dbReference type="OrthoDB" id="6500128at2759"/>
<feature type="transmembrane region" description="Helical" evidence="12">
    <location>
        <begin position="737"/>
        <end position="755"/>
    </location>
</feature>
<dbReference type="PROSITE" id="PS50893">
    <property type="entry name" value="ABC_TRANSPORTER_2"/>
    <property type="match status" value="2"/>
</dbReference>
<feature type="domain" description="ABC transmembrane type-1" evidence="14">
    <location>
        <begin position="696"/>
        <end position="983"/>
    </location>
</feature>
<feature type="transmembrane region" description="Helical" evidence="12">
    <location>
        <begin position="43"/>
        <end position="67"/>
    </location>
</feature>
<feature type="domain" description="ABC transporter" evidence="13">
    <location>
        <begin position="1024"/>
        <end position="1260"/>
    </location>
</feature>
<evidence type="ECO:0000256" key="7">
    <source>
        <dbReference type="ARBA" id="ARBA00022840"/>
    </source>
</evidence>
<feature type="domain" description="ABC transmembrane type-1" evidence="14">
    <location>
        <begin position="47"/>
        <end position="339"/>
    </location>
</feature>
<keyword evidence="5" id="KW-0677">Repeat</keyword>
<dbReference type="InterPro" id="IPR011527">
    <property type="entry name" value="ABC1_TM_dom"/>
</dbReference>
<dbReference type="FunFam" id="1.20.1560.10:FF:000126">
    <property type="entry name" value="Putative ABC transporter B family member 8"/>
    <property type="match status" value="1"/>
</dbReference>
<dbReference type="PANTHER" id="PTHR45136:SF2">
    <property type="entry name" value="ABC TRANSPORTER DOMAIN-CONTAINING PROTEIN"/>
    <property type="match status" value="1"/>
</dbReference>
<reference evidence="16" key="1">
    <citation type="submission" date="2016-06" db="EMBL/GenBank/DDBJ databases">
        <title>Parallel loss of symbiosis genes in relatives of nitrogen-fixing non-legume Parasponia.</title>
        <authorList>
            <person name="Van Velzen R."/>
            <person name="Holmer R."/>
            <person name="Bu F."/>
            <person name="Rutten L."/>
            <person name="Van Zeijl A."/>
            <person name="Liu W."/>
            <person name="Santuari L."/>
            <person name="Cao Q."/>
            <person name="Sharma T."/>
            <person name="Shen D."/>
            <person name="Roswanjaya Y."/>
            <person name="Wardhani T."/>
            <person name="Kalhor M.S."/>
            <person name="Jansen J."/>
            <person name="Van den Hoogen J."/>
            <person name="Gungor B."/>
            <person name="Hartog M."/>
            <person name="Hontelez J."/>
            <person name="Verver J."/>
            <person name="Yang W.-C."/>
            <person name="Schijlen E."/>
            <person name="Repin R."/>
            <person name="Schilthuizen M."/>
            <person name="Schranz E."/>
            <person name="Heidstra R."/>
            <person name="Miyata K."/>
            <person name="Fedorova E."/>
            <person name="Kohlen W."/>
            <person name="Bisseling T."/>
            <person name="Smit S."/>
            <person name="Geurts R."/>
        </authorList>
    </citation>
    <scope>NUCLEOTIDE SEQUENCE [LARGE SCALE GENOMIC DNA]</scope>
    <source>
        <strain evidence="16">cv. WU1-14</strain>
    </source>
</reference>
<dbReference type="GO" id="GO:0016887">
    <property type="term" value="F:ATP hydrolysis activity"/>
    <property type="evidence" value="ECO:0007669"/>
    <property type="project" value="InterPro"/>
</dbReference>
<comment type="similarity">
    <text evidence="2">Belongs to the ABC transporter superfamily. ABCB family. Multidrug resistance exporter (TC 3.A.1.201) subfamily.</text>
</comment>
<accession>A0A2P5B8R4</accession>
<dbReference type="CDD" id="cd03249">
    <property type="entry name" value="ABC_MTABC3_MDL1_MDL2"/>
    <property type="match status" value="2"/>
</dbReference>
<protein>
    <submittedName>
        <fullName evidence="15">ABC transporter</fullName>
    </submittedName>
</protein>
<dbReference type="InterPro" id="IPR003593">
    <property type="entry name" value="AAA+_ATPase"/>
</dbReference>
<dbReference type="FunFam" id="3.40.50.300:FF:001234">
    <property type="entry name" value="ABC multidrug transporter SitT"/>
    <property type="match status" value="1"/>
</dbReference>
<feature type="region of interest" description="Disordered" evidence="11">
    <location>
        <begin position="618"/>
        <end position="679"/>
    </location>
</feature>
<evidence type="ECO:0000313" key="15">
    <source>
        <dbReference type="EMBL" id="PON45161.1"/>
    </source>
</evidence>
<dbReference type="Gene3D" id="1.20.1560.10">
    <property type="entry name" value="ABC transporter type 1, transmembrane domain"/>
    <property type="match status" value="1"/>
</dbReference>
<evidence type="ECO:0000256" key="4">
    <source>
        <dbReference type="ARBA" id="ARBA00022692"/>
    </source>
</evidence>
<dbReference type="InterPro" id="IPR003439">
    <property type="entry name" value="ABC_transporter-like_ATP-bd"/>
</dbReference>
<dbReference type="AlphaFoldDB" id="A0A2P5B8R4"/>
<keyword evidence="16" id="KW-1185">Reference proteome</keyword>
<dbReference type="STRING" id="3476.A0A2P5B8R4"/>
<keyword evidence="7" id="KW-0067">ATP-binding</keyword>
<evidence type="ECO:0000259" key="14">
    <source>
        <dbReference type="PROSITE" id="PS50929"/>
    </source>
</evidence>
<feature type="transmembrane region" description="Helical" evidence="12">
    <location>
        <begin position="99"/>
        <end position="118"/>
    </location>
</feature>
<dbReference type="InterPro" id="IPR036640">
    <property type="entry name" value="ABC1_TM_sf"/>
</dbReference>
<feature type="transmembrane region" description="Helical" evidence="12">
    <location>
        <begin position="816"/>
        <end position="834"/>
    </location>
</feature>
<feature type="compositionally biased region" description="Polar residues" evidence="11">
    <location>
        <begin position="657"/>
        <end position="669"/>
    </location>
</feature>
<dbReference type="SUPFAM" id="SSF90123">
    <property type="entry name" value="ABC transporter transmembrane region"/>
    <property type="match status" value="2"/>
</dbReference>
<dbReference type="PROSITE" id="PS50929">
    <property type="entry name" value="ABC_TM1F"/>
    <property type="match status" value="2"/>
</dbReference>
<keyword evidence="8 12" id="KW-1133">Transmembrane helix</keyword>
<dbReference type="InterPro" id="IPR027417">
    <property type="entry name" value="P-loop_NTPase"/>
</dbReference>
<evidence type="ECO:0000256" key="9">
    <source>
        <dbReference type="ARBA" id="ARBA00023136"/>
    </source>
</evidence>
<dbReference type="SUPFAM" id="SSF52540">
    <property type="entry name" value="P-loop containing nucleoside triphosphate hydrolases"/>
    <property type="match status" value="2"/>
</dbReference>
<dbReference type="GO" id="GO:0005886">
    <property type="term" value="C:plasma membrane"/>
    <property type="evidence" value="ECO:0007669"/>
    <property type="project" value="UniProtKB-SubCell"/>
</dbReference>
<evidence type="ECO:0000256" key="2">
    <source>
        <dbReference type="ARBA" id="ARBA00007577"/>
    </source>
</evidence>
<dbReference type="FunFam" id="1.20.1560.10:FF:000029">
    <property type="entry name" value="ABC transporter B family member 1"/>
    <property type="match status" value="1"/>
</dbReference>
<name>A0A2P5B8R4_PARAD</name>
<dbReference type="CDD" id="cd18577">
    <property type="entry name" value="ABC_6TM_Pgp_ABCB1_D1_like"/>
    <property type="match status" value="1"/>
</dbReference>
<evidence type="ECO:0000256" key="5">
    <source>
        <dbReference type="ARBA" id="ARBA00022737"/>
    </source>
</evidence>
<keyword evidence="10" id="KW-0325">Glycoprotein</keyword>
<evidence type="ECO:0000313" key="16">
    <source>
        <dbReference type="Proteomes" id="UP000237105"/>
    </source>
</evidence>
<feature type="domain" description="ABC transporter" evidence="13">
    <location>
        <begin position="374"/>
        <end position="610"/>
    </location>
</feature>
<dbReference type="CDD" id="cd18578">
    <property type="entry name" value="ABC_6TM_Pgp_ABCB1_D2_like"/>
    <property type="match status" value="1"/>
</dbReference>
<keyword evidence="4 12" id="KW-0812">Transmembrane</keyword>
<sequence>MGSQNKNDSKLEKGRETRMKETSTNNSSSNLVIIFRYADWVDILLMVLGTIGAIGDGMSTNCLLVFASRLMNSLGYGPTQHNRGMVNFMDEVEKCSLNFVYLGLAVMVVAFMEGFCWSKTSERQVLRMRYKYLEAVLRQEVGFFDSQEATTSEVINSISNDTSLIQEVLSEKVPIFLMHSSVFISGLAFSTFFSWRLSLVAFPTLLLLIIPGMIYGKYLLYLSRKSHKEYGKANAIVEQALSSIRTVYSFTAEKRIVERYSTILDKTTSLGIKQGIAKGLAVGSTGLSFMIWAFLAWYGSRLVMYKGESGGRIYAAGISFVLSGLSLGMALPDVKYFTEASVAAQRIFNRIDRTPQIDGEDNRGLVLDRIRGELEFEHVKFAYPSRPDAIVLKDFNLKVDAGKTVALVGASGSGKSTAIALVQRFYDADDGVVRIDGVDVRTLHLKWIRGKMGLVSQDHALFGTSIKENIMFGKLDATMEEVTAASMAANAHNFVRQLPEGYETKIGERGALLSGGQKQRIAIARAIIKNPVILLLDEATSALDSESETLVQNALDQASMGRTTLVVAHKLSTVRNADLIAVVGGGGVIEIGSHNDLINRHNGHYSKLAKMQRQFSTLDNNDQEPEPRLSSVARSSGGGGGRLSEARSSPLIFAKSPNPTVDQSPSAGPTKSHRGRRQASFSRLISLNSPEWRNGLVGGLSAVAFGSVQPTYALTIGGMISAFFAPTHEEMRVRIRTYSLIFCALSVASFALNLLQHYNFARMGEHLTRRIRIRMLEKILTFEAAWFDEDHNSSGALCARLSNEASMVKSLVADRVSLLVQAASAVTIAMVMGLVVAWKLALVMIAVQPLTILCFYTRKVLLSAVSANFVRAQNQSTQIAVEAVYNHRIVTSFGSVGKVLELFDEAQEGPRKEARKKSWMAGIGMGSAQCLAFMSWALDFWYGGTLVEKGQISAGDVFKTFFILVSTGKVIAEAGSMTSDLAKGSAAVASVFEILDRQSLISGSHNNDSKGNSGTKLEKIVGRIEMKKVDFAYPSRPDTLVLRQFSLEVKPGTSIGLVGKSGCGKSTVIGLIQRFYDVEQGSVKVDGVDIRELDIQWFRKHMALVSQEPVIYSGSIRDNIMFGKLDASENEVVEAGRAANAHEFISSLKDGYETECGDRGVQLSGGQKQRIAIARAIIRNPTMLLLDEATSALDVQSEQVVQEALDRIMVGRTTIVVAHRLNTIKELDSIAVVADGKVVERGTYAQLKHKQGAFFNLVRLSNLGPTN</sequence>
<feature type="transmembrane region" description="Helical" evidence="12">
    <location>
        <begin position="279"/>
        <end position="299"/>
    </location>
</feature>
<feature type="region of interest" description="Disordered" evidence="11">
    <location>
        <begin position="1"/>
        <end position="23"/>
    </location>
</feature>
<evidence type="ECO:0000256" key="11">
    <source>
        <dbReference type="SAM" id="MobiDB-lite"/>
    </source>
</evidence>
<dbReference type="PANTHER" id="PTHR45136">
    <property type="entry name" value="ABC TRANSPORTER DOMAIN-CONTAINING PROTEIN"/>
    <property type="match status" value="1"/>
</dbReference>
<dbReference type="GO" id="GO:0140359">
    <property type="term" value="F:ABC-type transporter activity"/>
    <property type="evidence" value="ECO:0007669"/>
    <property type="project" value="InterPro"/>
</dbReference>
<evidence type="ECO:0000256" key="3">
    <source>
        <dbReference type="ARBA" id="ARBA00022448"/>
    </source>
</evidence>
<dbReference type="Proteomes" id="UP000237105">
    <property type="component" value="Unassembled WGS sequence"/>
</dbReference>
<dbReference type="PROSITE" id="PS00211">
    <property type="entry name" value="ABC_TRANSPORTER_1"/>
    <property type="match status" value="2"/>
</dbReference>
<evidence type="ECO:0000256" key="12">
    <source>
        <dbReference type="SAM" id="Phobius"/>
    </source>
</evidence>
<evidence type="ECO:0000256" key="1">
    <source>
        <dbReference type="ARBA" id="ARBA00004651"/>
    </source>
</evidence>
<feature type="transmembrane region" description="Helical" evidence="12">
    <location>
        <begin position="696"/>
        <end position="725"/>
    </location>
</feature>